<dbReference type="Proteomes" id="UP000222840">
    <property type="component" value="Segment"/>
</dbReference>
<evidence type="ECO:0000313" key="1">
    <source>
        <dbReference type="EMBL" id="ARB05878.1"/>
    </source>
</evidence>
<name>A0A1V0DXK9_9CAUD</name>
<sequence>MLYKIKYRRLVEGKWDGIFHTSKIEAPNEYQAVCHLGSYSEENEEYEIVMVASTNGNPNTFAKGYEYTTLGGSVVTMQGLSNPGTSYETLYDEHGHHRYSKRDFGRSTGSKGNEPNNIQLGVFWLKMDVNDNYDFIMERPYDSHE</sequence>
<accession>A0A1V0DXK9</accession>
<evidence type="ECO:0000313" key="2">
    <source>
        <dbReference type="Proteomes" id="UP000222840"/>
    </source>
</evidence>
<protein>
    <submittedName>
        <fullName evidence="1">Uncharacterized protein</fullName>
    </submittedName>
</protein>
<dbReference type="EMBL" id="KY593455">
    <property type="protein sequence ID" value="ARB05878.1"/>
    <property type="molecule type" value="Genomic_DNA"/>
</dbReference>
<gene>
    <name evidence="1" type="ORF">fHeYen901_105</name>
</gene>
<organism evidence="1 2">
    <name type="scientific">Yersinia phage fHe-Yen9-01</name>
    <dbReference type="NCBI Taxonomy" id="1965363"/>
    <lineage>
        <taxon>Viruses</taxon>
        <taxon>Duplodnaviria</taxon>
        <taxon>Heunggongvirae</taxon>
        <taxon>Uroviricota</taxon>
        <taxon>Caudoviricetes</taxon>
        <taxon>Pantevenvirales</taxon>
        <taxon>Straboviridae</taxon>
        <taxon>Tevenvirinae</taxon>
        <taxon>Tegunavirus</taxon>
        <taxon>Tegunavirus fheyen901</taxon>
    </lineage>
</organism>
<proteinExistence type="predicted"/>
<keyword evidence="2" id="KW-1185">Reference proteome</keyword>
<reference evidence="1 2" key="1">
    <citation type="submission" date="2017-02" db="EMBL/GenBank/DDBJ databases">
        <title>Characterization and complete genome sequence of Yersinia bacteriophage, fHe-Yen9-01.</title>
        <authorList>
            <person name="Jun J.W."/>
            <person name="Wicklund A."/>
            <person name="Skurnik M."/>
        </authorList>
    </citation>
    <scope>NUCLEOTIDE SEQUENCE [LARGE SCALE GENOMIC DNA]</scope>
</reference>